<dbReference type="InterPro" id="IPR006680">
    <property type="entry name" value="Amidohydro-rel"/>
</dbReference>
<dbReference type="GO" id="GO:0006046">
    <property type="term" value="P:N-acetylglucosamine catabolic process"/>
    <property type="evidence" value="ECO:0007669"/>
    <property type="project" value="TreeGrafter"/>
</dbReference>
<dbReference type="Proteomes" id="UP000823936">
    <property type="component" value="Unassembled WGS sequence"/>
</dbReference>
<comment type="similarity">
    <text evidence="1 5">Belongs to the metallo-dependent hydrolases superfamily. NagA family.</text>
</comment>
<feature type="binding site" evidence="7">
    <location>
        <begin position="209"/>
        <end position="210"/>
    </location>
    <ligand>
        <name>substrate</name>
    </ligand>
</feature>
<dbReference type="PIRSF" id="PIRSF038994">
    <property type="entry name" value="NagA"/>
    <property type="match status" value="1"/>
</dbReference>
<dbReference type="PANTHER" id="PTHR11113">
    <property type="entry name" value="N-ACETYLGLUCOSAMINE-6-PHOSPHATE DEACETYLASE"/>
    <property type="match status" value="1"/>
</dbReference>
<name>A0A9D1TMM9_9SPIO</name>
<feature type="binding site" evidence="8">
    <location>
        <position position="206"/>
    </location>
    <ligand>
        <name>Zn(2+)</name>
        <dbReference type="ChEBI" id="CHEBI:29105"/>
    </ligand>
</feature>
<dbReference type="SUPFAM" id="SSF51556">
    <property type="entry name" value="Metallo-dependent hydrolases"/>
    <property type="match status" value="1"/>
</dbReference>
<dbReference type="NCBIfam" id="TIGR00221">
    <property type="entry name" value="nagA"/>
    <property type="match status" value="1"/>
</dbReference>
<dbReference type="PANTHER" id="PTHR11113:SF14">
    <property type="entry name" value="N-ACETYLGLUCOSAMINE-6-PHOSPHATE DEACETYLASE"/>
    <property type="match status" value="1"/>
</dbReference>
<evidence type="ECO:0000256" key="2">
    <source>
        <dbReference type="ARBA" id="ARBA00022723"/>
    </source>
</evidence>
<dbReference type="InterPro" id="IPR032466">
    <property type="entry name" value="Metal_Hydrolase"/>
</dbReference>
<keyword evidence="2 8" id="KW-0479">Metal-binding</keyword>
<dbReference type="SUPFAM" id="SSF51338">
    <property type="entry name" value="Composite domain of metallo-dependent hydrolases"/>
    <property type="match status" value="1"/>
</dbReference>
<evidence type="ECO:0000256" key="5">
    <source>
        <dbReference type="PIRNR" id="PIRNR038994"/>
    </source>
</evidence>
<dbReference type="CDD" id="cd00854">
    <property type="entry name" value="NagA"/>
    <property type="match status" value="1"/>
</dbReference>
<dbReference type="EMBL" id="DXHU01000013">
    <property type="protein sequence ID" value="HIV98697.1"/>
    <property type="molecule type" value="Genomic_DNA"/>
</dbReference>
<dbReference type="Gene3D" id="2.30.40.10">
    <property type="entry name" value="Urease, subunit C, domain 1"/>
    <property type="match status" value="1"/>
</dbReference>
<evidence type="ECO:0000256" key="8">
    <source>
        <dbReference type="PIRSR" id="PIRSR038994-3"/>
    </source>
</evidence>
<gene>
    <name evidence="10" type="primary">nagA</name>
    <name evidence="10" type="ORF">IAB12_02820</name>
</gene>
<feature type="domain" description="Amidohydrolase-related" evidence="9">
    <location>
        <begin position="41"/>
        <end position="364"/>
    </location>
</feature>
<keyword evidence="3 5" id="KW-0378">Hydrolase</keyword>
<comment type="cofactor">
    <cofactor evidence="8">
        <name>a divalent metal cation</name>
        <dbReference type="ChEBI" id="CHEBI:60240"/>
    </cofactor>
    <text evidence="8">Binds 1 divalent metal cation per subunit.</text>
</comment>
<evidence type="ECO:0000259" key="9">
    <source>
        <dbReference type="Pfam" id="PF01979"/>
    </source>
</evidence>
<dbReference type="AlphaFoldDB" id="A0A9D1TMM9"/>
<feature type="binding site" evidence="8">
    <location>
        <position position="119"/>
    </location>
    <ligand>
        <name>Zn(2+)</name>
        <dbReference type="ChEBI" id="CHEBI:29105"/>
    </ligand>
</feature>
<comment type="caution">
    <text evidence="10">The sequence shown here is derived from an EMBL/GenBank/DDBJ whole genome shotgun (WGS) entry which is preliminary data.</text>
</comment>
<dbReference type="InterPro" id="IPR011059">
    <property type="entry name" value="Metal-dep_hydrolase_composite"/>
</dbReference>
<feature type="binding site" evidence="7">
    <location>
        <position position="240"/>
    </location>
    <ligand>
        <name>substrate</name>
    </ligand>
</feature>
<dbReference type="GO" id="GO:0046872">
    <property type="term" value="F:metal ion binding"/>
    <property type="evidence" value="ECO:0007669"/>
    <property type="project" value="UniProtKB-KW"/>
</dbReference>
<protein>
    <submittedName>
        <fullName evidence="10">N-acetylglucosamine-6-phosphate deacetylase</fullName>
        <ecNumber evidence="10">3.5.1.25</ecNumber>
    </submittedName>
</protein>
<dbReference type="EC" id="3.5.1.25" evidence="10"/>
<evidence type="ECO:0000256" key="1">
    <source>
        <dbReference type="ARBA" id="ARBA00010716"/>
    </source>
</evidence>
<proteinExistence type="inferred from homology"/>
<feature type="binding site" evidence="7">
    <location>
        <position position="130"/>
    </location>
    <ligand>
        <name>substrate</name>
    </ligand>
</feature>
<reference evidence="10" key="1">
    <citation type="journal article" date="2021" name="PeerJ">
        <title>Extensive microbial diversity within the chicken gut microbiome revealed by metagenomics and culture.</title>
        <authorList>
            <person name="Gilroy R."/>
            <person name="Ravi A."/>
            <person name="Getino M."/>
            <person name="Pursley I."/>
            <person name="Horton D.L."/>
            <person name="Alikhan N.F."/>
            <person name="Baker D."/>
            <person name="Gharbi K."/>
            <person name="Hall N."/>
            <person name="Watson M."/>
            <person name="Adriaenssens E.M."/>
            <person name="Foster-Nyarko E."/>
            <person name="Jarju S."/>
            <person name="Secka A."/>
            <person name="Antonio M."/>
            <person name="Oren A."/>
            <person name="Chaudhuri R.R."/>
            <person name="La Ragione R."/>
            <person name="Hildebrand F."/>
            <person name="Pallen M.J."/>
        </authorList>
    </citation>
    <scope>NUCLEOTIDE SEQUENCE</scope>
    <source>
        <strain evidence="10">Gambia11-129</strain>
    </source>
</reference>
<feature type="binding site" evidence="8">
    <location>
        <position position="185"/>
    </location>
    <ligand>
        <name>Zn(2+)</name>
        <dbReference type="ChEBI" id="CHEBI:29105"/>
    </ligand>
</feature>
<evidence type="ECO:0000256" key="7">
    <source>
        <dbReference type="PIRSR" id="PIRSR038994-2"/>
    </source>
</evidence>
<dbReference type="Gene3D" id="3.20.20.140">
    <property type="entry name" value="Metal-dependent hydrolases"/>
    <property type="match status" value="1"/>
</dbReference>
<dbReference type="GO" id="GO:0008448">
    <property type="term" value="F:N-acetylglucosamine-6-phosphate deacetylase activity"/>
    <property type="evidence" value="ECO:0007669"/>
    <property type="project" value="UniProtKB-EC"/>
</dbReference>
<accession>A0A9D1TMM9</accession>
<dbReference type="Pfam" id="PF01979">
    <property type="entry name" value="Amidohydro_1"/>
    <property type="match status" value="1"/>
</dbReference>
<evidence type="ECO:0000313" key="11">
    <source>
        <dbReference type="Proteomes" id="UP000823936"/>
    </source>
</evidence>
<reference evidence="10" key="2">
    <citation type="submission" date="2021-04" db="EMBL/GenBank/DDBJ databases">
        <authorList>
            <person name="Gilroy R."/>
        </authorList>
    </citation>
    <scope>NUCLEOTIDE SEQUENCE</scope>
    <source>
        <strain evidence="10">Gambia11-129</strain>
    </source>
</reference>
<evidence type="ECO:0000256" key="6">
    <source>
        <dbReference type="PIRSR" id="PIRSR038994-1"/>
    </source>
</evidence>
<organism evidence="10 11">
    <name type="scientific">Candidatus Ornithospirochaeta avicola</name>
    <dbReference type="NCBI Taxonomy" id="2840896"/>
    <lineage>
        <taxon>Bacteria</taxon>
        <taxon>Pseudomonadati</taxon>
        <taxon>Spirochaetota</taxon>
        <taxon>Spirochaetia</taxon>
        <taxon>Spirochaetales</taxon>
        <taxon>Spirochaetaceae</taxon>
        <taxon>Spirochaetaceae incertae sedis</taxon>
        <taxon>Candidatus Ornithospirochaeta</taxon>
    </lineage>
</organism>
<feature type="binding site" evidence="7">
    <location>
        <position position="217"/>
    </location>
    <ligand>
        <name>substrate</name>
    </ligand>
</feature>
<sequence length="365" mass="40036">MREILKGLTVYTKTGKSLFDITIDGGVISDIKNSEESCGTVVLPGFIDTHIHGFGGYGTEDCSAESILKMSENLIRFGITSFFPTIYTDTEEKMIRSIRAVSEAKGKEKGAEIAGIHIEGPFISPDKIGAQNPLGRKDPSAEWFLKYLEAGGGLVKAMTIAPELPGIEEVALEAKKQGVVLLMGHTNCKYAEAIHGYNSGITHATHLFNAMRGLSHREPGTVGAVLTTDMTCEIIADGLHVNQQLTKYIFDTKTSDKVCIITDSLKPTEQEEGPFYANDVEVEIDNGLWVTKGRPELIQGSSLTMYKGFMNALNWGCSVYDASKMTSTTPARIYDLKNRGKIEIGYKADLVLLDEKTMQIKRVMF</sequence>
<keyword evidence="4 5" id="KW-0119">Carbohydrate metabolism</keyword>
<feature type="active site" description="Proton donor/acceptor" evidence="6">
    <location>
        <position position="263"/>
    </location>
</feature>
<evidence type="ECO:0000256" key="3">
    <source>
        <dbReference type="ARBA" id="ARBA00022801"/>
    </source>
</evidence>
<feature type="binding site" evidence="7">
    <location>
        <begin position="298"/>
        <end position="300"/>
    </location>
    <ligand>
        <name>substrate</name>
    </ligand>
</feature>
<dbReference type="InterPro" id="IPR003764">
    <property type="entry name" value="GlcNAc_6-P_deAcase"/>
</dbReference>
<evidence type="ECO:0000256" key="4">
    <source>
        <dbReference type="ARBA" id="ARBA00023277"/>
    </source>
</evidence>
<evidence type="ECO:0000313" key="10">
    <source>
        <dbReference type="EMBL" id="HIV98697.1"/>
    </source>
</evidence>